<dbReference type="Proteomes" id="UP001197247">
    <property type="component" value="Unassembled WGS sequence"/>
</dbReference>
<keyword evidence="2" id="KW-0723">Serine/threonine-protein kinase</keyword>
<dbReference type="Gene3D" id="1.50.10.20">
    <property type="match status" value="2"/>
</dbReference>
<organism evidence="9 10">
    <name type="scientific">Kineosporia corallincola</name>
    <dbReference type="NCBI Taxonomy" id="2835133"/>
    <lineage>
        <taxon>Bacteria</taxon>
        <taxon>Bacillati</taxon>
        <taxon>Actinomycetota</taxon>
        <taxon>Actinomycetes</taxon>
        <taxon>Kineosporiales</taxon>
        <taxon>Kineosporiaceae</taxon>
        <taxon>Kineosporia</taxon>
    </lineage>
</organism>
<dbReference type="EMBL" id="JAHBAY010000016">
    <property type="protein sequence ID" value="MBT0773249.1"/>
    <property type="molecule type" value="Genomic_DNA"/>
</dbReference>
<proteinExistence type="predicted"/>
<dbReference type="InterPro" id="IPR007822">
    <property type="entry name" value="LANC-like"/>
</dbReference>
<dbReference type="SMART" id="SM01260">
    <property type="entry name" value="LANC_like"/>
    <property type="match status" value="1"/>
</dbReference>
<dbReference type="SUPFAM" id="SSF158745">
    <property type="entry name" value="LanC-like"/>
    <property type="match status" value="2"/>
</dbReference>
<dbReference type="EC" id="2.7.11.1" evidence="1"/>
<evidence type="ECO:0000256" key="2">
    <source>
        <dbReference type="ARBA" id="ARBA00022527"/>
    </source>
</evidence>
<dbReference type="Pfam" id="PF00069">
    <property type="entry name" value="Pkinase"/>
    <property type="match status" value="1"/>
</dbReference>
<dbReference type="InterPro" id="IPR057929">
    <property type="entry name" value="RamC_N"/>
</dbReference>
<keyword evidence="5" id="KW-0418">Kinase</keyword>
<evidence type="ECO:0000256" key="5">
    <source>
        <dbReference type="ARBA" id="ARBA00022777"/>
    </source>
</evidence>
<evidence type="ECO:0000313" key="10">
    <source>
        <dbReference type="Proteomes" id="UP001197247"/>
    </source>
</evidence>
<dbReference type="InterPro" id="IPR053524">
    <property type="entry name" value="Aerial_hyphae_peptide-synth"/>
</dbReference>
<feature type="region of interest" description="Disordered" evidence="7">
    <location>
        <begin position="644"/>
        <end position="668"/>
    </location>
</feature>
<dbReference type="CDD" id="cd04791">
    <property type="entry name" value="LanC_SerThrkinase"/>
    <property type="match status" value="1"/>
</dbReference>
<dbReference type="PROSITE" id="PS50011">
    <property type="entry name" value="PROTEIN_KINASE_DOM"/>
    <property type="match status" value="1"/>
</dbReference>
<evidence type="ECO:0000256" key="3">
    <source>
        <dbReference type="ARBA" id="ARBA00022679"/>
    </source>
</evidence>
<evidence type="ECO:0000313" key="9">
    <source>
        <dbReference type="EMBL" id="MBT0773249.1"/>
    </source>
</evidence>
<dbReference type="InterPro" id="IPR058053">
    <property type="entry name" value="RamC_C"/>
</dbReference>
<comment type="caution">
    <text evidence="9">The sequence shown here is derived from an EMBL/GenBank/DDBJ whole genome shotgun (WGS) entry which is preliminary data.</text>
</comment>
<gene>
    <name evidence="9" type="primary">lanKC</name>
    <name evidence="9" type="ORF">KIH74_30170</name>
</gene>
<dbReference type="Pfam" id="PF25816">
    <property type="entry name" value="RamC_N"/>
    <property type="match status" value="1"/>
</dbReference>
<dbReference type="InterPro" id="IPR000719">
    <property type="entry name" value="Prot_kinase_dom"/>
</dbReference>
<keyword evidence="4" id="KW-0547">Nucleotide-binding</keyword>
<keyword evidence="10" id="KW-1185">Reference proteome</keyword>
<protein>
    <recommendedName>
        <fullName evidence="1">non-specific serine/threonine protein kinase</fullName>
        <ecNumber evidence="1">2.7.11.1</ecNumber>
    </recommendedName>
</protein>
<evidence type="ECO:0000256" key="6">
    <source>
        <dbReference type="ARBA" id="ARBA00022840"/>
    </source>
</evidence>
<evidence type="ECO:0000259" key="8">
    <source>
        <dbReference type="PROSITE" id="PS50011"/>
    </source>
</evidence>
<keyword evidence="3" id="KW-0808">Transferase</keyword>
<dbReference type="NCBIfam" id="NF038151">
    <property type="entry name" value="lanthi_synth_III"/>
    <property type="match status" value="1"/>
</dbReference>
<dbReference type="SUPFAM" id="SSF56112">
    <property type="entry name" value="Protein kinase-like (PK-like)"/>
    <property type="match status" value="1"/>
</dbReference>
<name>A0ABS5TR04_9ACTN</name>
<keyword evidence="6" id="KW-0067">ATP-binding</keyword>
<reference evidence="9 10" key="1">
    <citation type="submission" date="2021-05" db="EMBL/GenBank/DDBJ databases">
        <title>Kineosporia and Streptomyces sp. nov. two new marine actinobacteria isolated from Coral.</title>
        <authorList>
            <person name="Buangrab K."/>
            <person name="Sutthacheep M."/>
            <person name="Yeemin T."/>
            <person name="Harunari E."/>
            <person name="Igarashi Y."/>
            <person name="Kanchanasin P."/>
            <person name="Tanasupawat S."/>
            <person name="Phongsopitanun W."/>
        </authorList>
    </citation>
    <scope>NUCLEOTIDE SEQUENCE [LARGE SCALE GENOMIC DNA]</scope>
    <source>
        <strain evidence="9 10">J2-2</strain>
    </source>
</reference>
<evidence type="ECO:0000256" key="4">
    <source>
        <dbReference type="ARBA" id="ARBA00022741"/>
    </source>
</evidence>
<dbReference type="Gene3D" id="1.10.510.10">
    <property type="entry name" value="Transferase(Phosphotransferase) domain 1"/>
    <property type="match status" value="1"/>
</dbReference>
<dbReference type="RefSeq" id="WP_214159788.1">
    <property type="nucleotide sequence ID" value="NZ_JAHBAY010000016.1"/>
</dbReference>
<sequence length="882" mass="96464">MDMRYVEFALAHPFFYDRLDRHGATGVYELDDDAGRQHWTQDTADGWRHLHPPHTELPEQGWKVHVSATLENAPTVLARVSRYCVRHALAFKFRPGRADLLRINLKYADRGSSGKFITVYPPDEHTCERVLHELDALVGGLDGPYVLSDLRWKDGPLYLRYGAFRPMLVLDEQDRLVPAVRRPNGSLAPDPRLPGFSPPAWVRLPPFVTSAREQLANSGGSLSGHRVIEALHFSNGGGVYLAERLRDGARVVLKEARPHAGLGPDGSDAVQRLHREHEQLRRLADVGSVVDVTGHVEHSGHHFLELEHVPGRSLSRETAARHPLTRADMTPEDVAAYRDWALDITRQIERAVAGIHARGQVHGDLHPGNVIVTPQGSIRFVDLEMSCPVGSSRPAVGGAPGYTAPDGRTGIPADRYSLACLKLALFIPLTMLLPLDRRAAGRLVEEAALRFGLDPSWSAAVLRELDGDHAVGDECVQVRDLVHEWPIDSADGVRRLESAISQGIWESLDLSRPHRMFPGDIRQFTHDALSIAHGACGVLLASRHGDRDAVLNRVETALHGLSPRPGLLDGITGIACAMDDFGRASVADRLYQEICTLPFDRLPGDLYGGLAGIGVGLLHRLDRVRDHQITDAIEAIRAVLRGRAHRETRSATQAPGTPPSPRSRPSGLLHGPTGSALFWLCSYETSGDPADLDLAQQALAADVTACVERPDGSLQIGGSRRTMPYLGAGSIGVALVAMRLLHHVDDEHLHLTVRKVIRLTRAGFTVQPGLFNGRAGYVLFLAAVLNSPFADERTRSDLIRHTRDLRLYALVHGTGIHLPGEQMLRASVDWASGSAGLLTALRAYAGAVHGLPAPAFPIPGLLTSPRRFDLTPNRSAEREFTR</sequence>
<evidence type="ECO:0000256" key="1">
    <source>
        <dbReference type="ARBA" id="ARBA00012513"/>
    </source>
</evidence>
<dbReference type="SMART" id="SM00220">
    <property type="entry name" value="S_TKc"/>
    <property type="match status" value="1"/>
</dbReference>
<dbReference type="PANTHER" id="PTHR43289">
    <property type="entry name" value="MITOGEN-ACTIVATED PROTEIN KINASE KINASE KINASE 20-RELATED"/>
    <property type="match status" value="1"/>
</dbReference>
<dbReference type="PANTHER" id="PTHR43289:SF6">
    <property type="entry name" value="SERINE_THREONINE-PROTEIN KINASE NEKL-3"/>
    <property type="match status" value="1"/>
</dbReference>
<accession>A0ABS5TR04</accession>
<dbReference type="InterPro" id="IPR011009">
    <property type="entry name" value="Kinase-like_dom_sf"/>
</dbReference>
<feature type="domain" description="Protein kinase" evidence="8">
    <location>
        <begin position="225"/>
        <end position="529"/>
    </location>
</feature>
<evidence type="ECO:0000256" key="7">
    <source>
        <dbReference type="SAM" id="MobiDB-lite"/>
    </source>
</evidence>